<evidence type="ECO:0000256" key="4">
    <source>
        <dbReference type="ARBA" id="ARBA00022679"/>
    </source>
</evidence>
<keyword evidence="7" id="KW-0067">ATP-binding</keyword>
<dbReference type="GO" id="GO:0005524">
    <property type="term" value="F:ATP binding"/>
    <property type="evidence" value="ECO:0007669"/>
    <property type="project" value="UniProtKB-KW"/>
</dbReference>
<gene>
    <name evidence="10" type="primary">folK</name>
    <name evidence="11" type="ORF">B1B09_05390</name>
    <name evidence="10" type="ORF">DXN06_06460</name>
</gene>
<evidence type="ECO:0000256" key="3">
    <source>
        <dbReference type="ARBA" id="ARBA00013253"/>
    </source>
</evidence>
<dbReference type="SUPFAM" id="SSF55083">
    <property type="entry name" value="6-hydroxymethyl-7,8-dihydropterin pyrophosphokinase, HPPK"/>
    <property type="match status" value="1"/>
</dbReference>
<dbReference type="GeneID" id="92856261"/>
<evidence type="ECO:0000313" key="12">
    <source>
        <dbReference type="Proteomes" id="UP000226191"/>
    </source>
</evidence>
<protein>
    <recommendedName>
        <fullName evidence="3">2-amino-4-hydroxy-6-hydroxymethyldihydropteridine diphosphokinase</fullName>
        <ecNumber evidence="3">2.7.6.3</ecNumber>
    </recommendedName>
</protein>
<reference evidence="11 12" key="1">
    <citation type="submission" date="2017-02" db="EMBL/GenBank/DDBJ databases">
        <title>Prevalence of linear plasmids in Cutibacterium acnes isolates obtained from cancerous prostatic tissue.</title>
        <authorList>
            <person name="Davidsson S."/>
            <person name="Bruggemann H."/>
        </authorList>
    </citation>
    <scope>NUCLEOTIDE SEQUENCE [LARGE SCALE GENOMIC DNA]</scope>
    <source>
        <strain evidence="11 12">11-78</strain>
    </source>
</reference>
<dbReference type="NCBIfam" id="TIGR01498">
    <property type="entry name" value="folK"/>
    <property type="match status" value="1"/>
</dbReference>
<evidence type="ECO:0000256" key="1">
    <source>
        <dbReference type="ARBA" id="ARBA00000198"/>
    </source>
</evidence>
<dbReference type="OMA" id="TLPHPKW"/>
<dbReference type="EC" id="2.7.6.3" evidence="3"/>
<evidence type="ECO:0000256" key="2">
    <source>
        <dbReference type="ARBA" id="ARBA00005051"/>
    </source>
</evidence>
<dbReference type="PANTHER" id="PTHR43071:SF1">
    <property type="entry name" value="2-AMINO-4-HYDROXY-6-HYDROXYMETHYLDIHYDROPTERIDINE PYROPHOSPHOKINASE"/>
    <property type="match status" value="1"/>
</dbReference>
<dbReference type="Gene3D" id="3.30.70.560">
    <property type="entry name" value="7,8-Dihydro-6-hydroxymethylpterin-pyrophosphokinase HPPK"/>
    <property type="match status" value="1"/>
</dbReference>
<keyword evidence="4 10" id="KW-0808">Transferase</keyword>
<keyword evidence="6" id="KW-0418">Kinase</keyword>
<dbReference type="RefSeq" id="WP_002517188.1">
    <property type="nucleotide sequence ID" value="NZ_AP022844.1"/>
</dbReference>
<reference evidence="10 13" key="2">
    <citation type="submission" date="2018-08" db="EMBL/GenBank/DDBJ databases">
        <title>Genome sequencing of Cutibacterium acnes KCOM 1315.</title>
        <authorList>
            <person name="Kook J.-K."/>
            <person name="Park S.-N."/>
            <person name="Lim Y.K."/>
        </authorList>
    </citation>
    <scope>NUCLEOTIDE SEQUENCE [LARGE SCALE GENOMIC DNA]</scope>
    <source>
        <strain evidence="10 13">KCOM 1315</strain>
    </source>
</reference>
<dbReference type="InterPro" id="IPR000550">
    <property type="entry name" value="Hppk"/>
</dbReference>
<comment type="pathway">
    <text evidence="2">Cofactor biosynthesis; tetrahydrofolate biosynthesis; 2-amino-4-hydroxy-6-hydroxymethyl-7,8-dihydropteridine diphosphate from 7,8-dihydroneopterin triphosphate: step 4/4.</text>
</comment>
<evidence type="ECO:0000256" key="6">
    <source>
        <dbReference type="ARBA" id="ARBA00022777"/>
    </source>
</evidence>
<evidence type="ECO:0000259" key="9">
    <source>
        <dbReference type="Pfam" id="PF01288"/>
    </source>
</evidence>
<dbReference type="GO" id="GO:0046656">
    <property type="term" value="P:folic acid biosynthetic process"/>
    <property type="evidence" value="ECO:0007669"/>
    <property type="project" value="UniProtKB-KW"/>
</dbReference>
<dbReference type="AlphaFoldDB" id="A0A2B7IZ96"/>
<dbReference type="EMBL" id="MVCE01000002">
    <property type="protein sequence ID" value="PGF35046.1"/>
    <property type="molecule type" value="Genomic_DNA"/>
</dbReference>
<evidence type="ECO:0000256" key="5">
    <source>
        <dbReference type="ARBA" id="ARBA00022741"/>
    </source>
</evidence>
<evidence type="ECO:0000313" key="10">
    <source>
        <dbReference type="EMBL" id="AXM06824.1"/>
    </source>
</evidence>
<dbReference type="CDD" id="cd00483">
    <property type="entry name" value="HPPK"/>
    <property type="match status" value="1"/>
</dbReference>
<comment type="catalytic activity">
    <reaction evidence="1">
        <text>6-hydroxymethyl-7,8-dihydropterin + ATP = (7,8-dihydropterin-6-yl)methyl diphosphate + AMP + H(+)</text>
        <dbReference type="Rhea" id="RHEA:11412"/>
        <dbReference type="ChEBI" id="CHEBI:15378"/>
        <dbReference type="ChEBI" id="CHEBI:30616"/>
        <dbReference type="ChEBI" id="CHEBI:44841"/>
        <dbReference type="ChEBI" id="CHEBI:72950"/>
        <dbReference type="ChEBI" id="CHEBI:456215"/>
        <dbReference type="EC" id="2.7.6.3"/>
    </reaction>
</comment>
<dbReference type="GO" id="GO:0016301">
    <property type="term" value="F:kinase activity"/>
    <property type="evidence" value="ECO:0007669"/>
    <property type="project" value="UniProtKB-KW"/>
</dbReference>
<dbReference type="GO" id="GO:0003848">
    <property type="term" value="F:2-amino-4-hydroxy-6-hydroxymethyldihydropteridine diphosphokinase activity"/>
    <property type="evidence" value="ECO:0007669"/>
    <property type="project" value="UniProtKB-EC"/>
</dbReference>
<dbReference type="InterPro" id="IPR035907">
    <property type="entry name" value="Hppk_sf"/>
</dbReference>
<keyword evidence="8" id="KW-0289">Folate biosynthesis</keyword>
<sequence length="185" mass="20154">MKTVFSLGSNMGDPFAHLRDAVRLIAETPGIHDVVVSPVYVTAPIGGVEQDDFLNLIVVATSDLPPSVLLERAHVIEAAHGRDHTIPNGPRTLDVDLIRVGDETVTTDELTLPHPRAHKRAFVLVPWRDADPEAELPGYGRIADLVASFDADELADAVKPYSRQIDVAGVTVAGEWDERHDEEDV</sequence>
<dbReference type="Proteomes" id="UP000226191">
    <property type="component" value="Unassembled WGS sequence"/>
</dbReference>
<dbReference type="Pfam" id="PF01288">
    <property type="entry name" value="HPPK"/>
    <property type="match status" value="1"/>
</dbReference>
<evidence type="ECO:0000313" key="11">
    <source>
        <dbReference type="EMBL" id="PGF35046.1"/>
    </source>
</evidence>
<proteinExistence type="predicted"/>
<name>A0A2B7IZ96_CUTAC</name>
<evidence type="ECO:0000256" key="7">
    <source>
        <dbReference type="ARBA" id="ARBA00022840"/>
    </source>
</evidence>
<dbReference type="OrthoDB" id="9808041at2"/>
<dbReference type="PANTHER" id="PTHR43071">
    <property type="entry name" value="2-AMINO-4-HYDROXY-6-HYDROXYMETHYLDIHYDROPTERIDINE PYROPHOSPHOKINASE"/>
    <property type="match status" value="1"/>
</dbReference>
<feature type="domain" description="7,8-dihydro-6-hydroxymethylpterin-pyrophosphokinase" evidence="9">
    <location>
        <begin position="5"/>
        <end position="131"/>
    </location>
</feature>
<evidence type="ECO:0000313" key="13">
    <source>
        <dbReference type="Proteomes" id="UP000256621"/>
    </source>
</evidence>
<keyword evidence="5" id="KW-0547">Nucleotide-binding</keyword>
<dbReference type="Proteomes" id="UP000256621">
    <property type="component" value="Chromosome"/>
</dbReference>
<evidence type="ECO:0000256" key="8">
    <source>
        <dbReference type="ARBA" id="ARBA00022909"/>
    </source>
</evidence>
<dbReference type="EMBL" id="CP031442">
    <property type="protein sequence ID" value="AXM06824.1"/>
    <property type="molecule type" value="Genomic_DNA"/>
</dbReference>
<organism evidence="11 12">
    <name type="scientific">Cutibacterium acnes</name>
    <name type="common">Propionibacterium acnes</name>
    <dbReference type="NCBI Taxonomy" id="1747"/>
    <lineage>
        <taxon>Bacteria</taxon>
        <taxon>Bacillati</taxon>
        <taxon>Actinomycetota</taxon>
        <taxon>Actinomycetes</taxon>
        <taxon>Propionibacteriales</taxon>
        <taxon>Propionibacteriaceae</taxon>
        <taxon>Cutibacterium</taxon>
    </lineage>
</organism>
<accession>A0A2B7IZ96</accession>